<dbReference type="SUPFAM" id="SSF46785">
    <property type="entry name" value="Winged helix' DNA-binding domain"/>
    <property type="match status" value="1"/>
</dbReference>
<dbReference type="InterPro" id="IPR021660">
    <property type="entry name" value="DUF3253"/>
</dbReference>
<dbReference type="Proteomes" id="UP001448858">
    <property type="component" value="Chromosome"/>
</dbReference>
<name>A0ABZ2ZX23_9MICC</name>
<proteinExistence type="predicted"/>
<dbReference type="InterPro" id="IPR036390">
    <property type="entry name" value="WH_DNA-bd_sf"/>
</dbReference>
<protein>
    <submittedName>
        <fullName evidence="1">DUF3253 domain-containing protein</fullName>
    </submittedName>
</protein>
<accession>A0ABZ2ZX23</accession>
<gene>
    <name evidence="1" type="ORF">AAE021_11490</name>
</gene>
<dbReference type="RefSeq" id="WP_342022463.1">
    <property type="nucleotide sequence ID" value="NZ_CP151657.1"/>
</dbReference>
<evidence type="ECO:0000313" key="2">
    <source>
        <dbReference type="Proteomes" id="UP001448858"/>
    </source>
</evidence>
<reference evidence="1 2" key="1">
    <citation type="submission" date="2024-04" db="EMBL/GenBank/DDBJ databases">
        <title>Arthrobacter sp. from Plains bison fecal sample.</title>
        <authorList>
            <person name="Ruzzini A."/>
        </authorList>
    </citation>
    <scope>NUCLEOTIDE SEQUENCE [LARGE SCALE GENOMIC DNA]</scope>
    <source>
        <strain evidence="1 2">EINP1</strain>
    </source>
</reference>
<organism evidence="1 2">
    <name type="scientific">Arthrobacter citreus</name>
    <dbReference type="NCBI Taxonomy" id="1670"/>
    <lineage>
        <taxon>Bacteria</taxon>
        <taxon>Bacillati</taxon>
        <taxon>Actinomycetota</taxon>
        <taxon>Actinomycetes</taxon>
        <taxon>Micrococcales</taxon>
        <taxon>Micrococcaceae</taxon>
        <taxon>Arthrobacter</taxon>
    </lineage>
</organism>
<keyword evidence="2" id="KW-1185">Reference proteome</keyword>
<dbReference type="Gene3D" id="1.10.10.10">
    <property type="entry name" value="Winged helix-like DNA-binding domain superfamily/Winged helix DNA-binding domain"/>
    <property type="match status" value="1"/>
</dbReference>
<evidence type="ECO:0000313" key="1">
    <source>
        <dbReference type="EMBL" id="WZP14807.1"/>
    </source>
</evidence>
<sequence length="85" mass="9528">MDNRDRHLEETILALLAARAETSSICPSDAARAVEPDDWRPLMEPARQAAARLMERGDVEITQRGEVIDPATARGPIRIRLPRKL</sequence>
<dbReference type="EMBL" id="CP151657">
    <property type="protein sequence ID" value="WZP14807.1"/>
    <property type="molecule type" value="Genomic_DNA"/>
</dbReference>
<dbReference type="Pfam" id="PF11625">
    <property type="entry name" value="DUF3253"/>
    <property type="match status" value="1"/>
</dbReference>
<dbReference type="InterPro" id="IPR036388">
    <property type="entry name" value="WH-like_DNA-bd_sf"/>
</dbReference>